<dbReference type="SUPFAM" id="SSF54495">
    <property type="entry name" value="UBC-like"/>
    <property type="match status" value="1"/>
</dbReference>
<evidence type="ECO:0000256" key="1">
    <source>
        <dbReference type="ARBA" id="ARBA00022786"/>
    </source>
</evidence>
<dbReference type="InterPro" id="IPR050113">
    <property type="entry name" value="Ub_conjugating_enzyme"/>
</dbReference>
<keyword evidence="4" id="KW-1185">Reference proteome</keyword>
<feature type="domain" description="UBC core" evidence="2">
    <location>
        <begin position="1"/>
        <end position="133"/>
    </location>
</feature>
<sequence>MELSKINIEGCPAGIKLLSTDNFDTWLFSIEVLGESLYQVYIFKLMFRFNTNYPISAPAVQFVIDHTAEAPIHLICTSILGTEWSPVLSMSAVCIMLQSMLTSCKVKEQPVDIDKYIWTMPDNLRKVHVLLFQ</sequence>
<dbReference type="HOGENOM" id="CLU_030988_15_1_1"/>
<dbReference type="InterPro" id="IPR000608">
    <property type="entry name" value="UBC"/>
</dbReference>
<dbReference type="PROSITE" id="PS50127">
    <property type="entry name" value="UBC_2"/>
    <property type="match status" value="1"/>
</dbReference>
<proteinExistence type="predicted"/>
<evidence type="ECO:0000313" key="3">
    <source>
        <dbReference type="EMBL" id="KIK11567.1"/>
    </source>
</evidence>
<evidence type="ECO:0000259" key="2">
    <source>
        <dbReference type="PROSITE" id="PS50127"/>
    </source>
</evidence>
<dbReference type="STRING" id="765257.A0A0C9YMU9"/>
<keyword evidence="1" id="KW-0833">Ubl conjugation pathway</keyword>
<dbReference type="Pfam" id="PF00179">
    <property type="entry name" value="UQ_con"/>
    <property type="match status" value="1"/>
</dbReference>
<dbReference type="OrthoDB" id="406833at2759"/>
<dbReference type="InterPro" id="IPR016135">
    <property type="entry name" value="UBQ-conjugating_enzyme/RWD"/>
</dbReference>
<organism evidence="3 4">
    <name type="scientific">Pisolithus microcarpus 441</name>
    <dbReference type="NCBI Taxonomy" id="765257"/>
    <lineage>
        <taxon>Eukaryota</taxon>
        <taxon>Fungi</taxon>
        <taxon>Dikarya</taxon>
        <taxon>Basidiomycota</taxon>
        <taxon>Agaricomycotina</taxon>
        <taxon>Agaricomycetes</taxon>
        <taxon>Agaricomycetidae</taxon>
        <taxon>Boletales</taxon>
        <taxon>Sclerodermatineae</taxon>
        <taxon>Pisolithaceae</taxon>
        <taxon>Pisolithus</taxon>
    </lineage>
</organism>
<name>A0A0C9YMU9_9AGAM</name>
<accession>A0A0C9YMU9</accession>
<protein>
    <recommendedName>
        <fullName evidence="2">UBC core domain-containing protein</fullName>
    </recommendedName>
</protein>
<dbReference type="PANTHER" id="PTHR24067">
    <property type="entry name" value="UBIQUITIN-CONJUGATING ENZYME E2"/>
    <property type="match status" value="1"/>
</dbReference>
<dbReference type="Gene3D" id="3.10.110.10">
    <property type="entry name" value="Ubiquitin Conjugating Enzyme"/>
    <property type="match status" value="1"/>
</dbReference>
<reference evidence="3 4" key="1">
    <citation type="submission" date="2014-04" db="EMBL/GenBank/DDBJ databases">
        <authorList>
            <consortium name="DOE Joint Genome Institute"/>
            <person name="Kuo A."/>
            <person name="Kohler A."/>
            <person name="Costa M.D."/>
            <person name="Nagy L.G."/>
            <person name="Floudas D."/>
            <person name="Copeland A."/>
            <person name="Barry K.W."/>
            <person name="Cichocki N."/>
            <person name="Veneault-Fourrey C."/>
            <person name="LaButti K."/>
            <person name="Lindquist E.A."/>
            <person name="Lipzen A."/>
            <person name="Lundell T."/>
            <person name="Morin E."/>
            <person name="Murat C."/>
            <person name="Sun H."/>
            <person name="Tunlid A."/>
            <person name="Henrissat B."/>
            <person name="Grigoriev I.V."/>
            <person name="Hibbett D.S."/>
            <person name="Martin F."/>
            <person name="Nordberg H.P."/>
            <person name="Cantor M.N."/>
            <person name="Hua S.X."/>
        </authorList>
    </citation>
    <scope>NUCLEOTIDE SEQUENCE [LARGE SCALE GENOMIC DNA]</scope>
    <source>
        <strain evidence="3 4">441</strain>
    </source>
</reference>
<evidence type="ECO:0000313" key="4">
    <source>
        <dbReference type="Proteomes" id="UP000054018"/>
    </source>
</evidence>
<dbReference type="EMBL" id="KN834189">
    <property type="protein sequence ID" value="KIK11567.1"/>
    <property type="molecule type" value="Genomic_DNA"/>
</dbReference>
<dbReference type="Proteomes" id="UP000054018">
    <property type="component" value="Unassembled WGS sequence"/>
</dbReference>
<gene>
    <name evidence="3" type="ORF">PISMIDRAFT_651270</name>
</gene>
<dbReference type="AlphaFoldDB" id="A0A0C9YMU9"/>
<reference evidence="4" key="2">
    <citation type="submission" date="2015-01" db="EMBL/GenBank/DDBJ databases">
        <title>Evolutionary Origins and Diversification of the Mycorrhizal Mutualists.</title>
        <authorList>
            <consortium name="DOE Joint Genome Institute"/>
            <consortium name="Mycorrhizal Genomics Consortium"/>
            <person name="Kohler A."/>
            <person name="Kuo A."/>
            <person name="Nagy L.G."/>
            <person name="Floudas D."/>
            <person name="Copeland A."/>
            <person name="Barry K.W."/>
            <person name="Cichocki N."/>
            <person name="Veneault-Fourrey C."/>
            <person name="LaButti K."/>
            <person name="Lindquist E.A."/>
            <person name="Lipzen A."/>
            <person name="Lundell T."/>
            <person name="Morin E."/>
            <person name="Murat C."/>
            <person name="Riley R."/>
            <person name="Ohm R."/>
            <person name="Sun H."/>
            <person name="Tunlid A."/>
            <person name="Henrissat B."/>
            <person name="Grigoriev I.V."/>
            <person name="Hibbett D.S."/>
            <person name="Martin F."/>
        </authorList>
    </citation>
    <scope>NUCLEOTIDE SEQUENCE [LARGE SCALE GENOMIC DNA]</scope>
    <source>
        <strain evidence="4">441</strain>
    </source>
</reference>